<dbReference type="AlphaFoldDB" id="A0A6C0L166"/>
<dbReference type="GO" id="GO:0035091">
    <property type="term" value="F:phosphatidylinositol binding"/>
    <property type="evidence" value="ECO:0007669"/>
    <property type="project" value="InterPro"/>
</dbReference>
<evidence type="ECO:0000313" key="1">
    <source>
        <dbReference type="EMBL" id="QHU22660.1"/>
    </source>
</evidence>
<dbReference type="CDD" id="cd06093">
    <property type="entry name" value="PX_domain"/>
    <property type="match status" value="1"/>
</dbReference>
<dbReference type="EMBL" id="MN741017">
    <property type="protein sequence ID" value="QHU22660.1"/>
    <property type="molecule type" value="Genomic_DNA"/>
</dbReference>
<proteinExistence type="predicted"/>
<accession>A0A6C0L166</accession>
<organism evidence="1">
    <name type="scientific">viral metagenome</name>
    <dbReference type="NCBI Taxonomy" id="1070528"/>
    <lineage>
        <taxon>unclassified sequences</taxon>
        <taxon>metagenomes</taxon>
        <taxon>organismal metagenomes</taxon>
    </lineage>
</organism>
<dbReference type="InterPro" id="IPR036871">
    <property type="entry name" value="PX_dom_sf"/>
</dbReference>
<reference evidence="1" key="1">
    <citation type="journal article" date="2020" name="Nature">
        <title>Giant virus diversity and host interactions through global metagenomics.</title>
        <authorList>
            <person name="Schulz F."/>
            <person name="Roux S."/>
            <person name="Paez-Espino D."/>
            <person name="Jungbluth S."/>
            <person name="Walsh D.A."/>
            <person name="Denef V.J."/>
            <person name="McMahon K.D."/>
            <person name="Konstantinidis K.T."/>
            <person name="Eloe-Fadrosh E.A."/>
            <person name="Kyrpides N.C."/>
            <person name="Woyke T."/>
        </authorList>
    </citation>
    <scope>NUCLEOTIDE SEQUENCE</scope>
    <source>
        <strain evidence="1">GVMAG-S-ERX555907-63</strain>
    </source>
</reference>
<evidence type="ECO:0008006" key="2">
    <source>
        <dbReference type="Google" id="ProtNLM"/>
    </source>
</evidence>
<name>A0A6C0L166_9ZZZZ</name>
<sequence length="219" mass="26623">MTFFESNNTTKSYDWDFFYISSTSGDLNKYSPFFVKIPEWVSFESVEFQILWQDIYSGRDLKDKYNTITKKNIIKKFNDKSSSNNLSESKYTKFTGIMVLRSFKKWGAFGIQITHFRINKDNIPNFAEYLVKLKTNKYEYSTWKRYTDFYNFYSDIVLNNPNLYMKNTKNTWRFIQIWKSWFRNLKTSYIKKKAYLLECLLHDILYEINNPELLINYFT</sequence>
<dbReference type="Gene3D" id="3.30.1520.10">
    <property type="entry name" value="Phox-like domain"/>
    <property type="match status" value="1"/>
</dbReference>
<dbReference type="SUPFAM" id="SSF64268">
    <property type="entry name" value="PX domain"/>
    <property type="match status" value="1"/>
</dbReference>
<protein>
    <recommendedName>
        <fullName evidence="2">PX domain-containing protein</fullName>
    </recommendedName>
</protein>